<keyword evidence="4" id="KW-0808">Transferase</keyword>
<reference evidence="4 5" key="1">
    <citation type="submission" date="2019-09" db="EMBL/GenBank/DDBJ databases">
        <title>Phylogeny of genus Pseudoclavibacter and closely related genus.</title>
        <authorList>
            <person name="Li Y."/>
        </authorList>
    </citation>
    <scope>NUCLEOTIDE SEQUENCE [LARGE SCALE GENOMIC DNA]</scope>
    <source>
        <strain evidence="4 5">KCTC 13959</strain>
    </source>
</reference>
<dbReference type="Pfam" id="PF01757">
    <property type="entry name" value="Acyl_transf_3"/>
    <property type="match status" value="1"/>
</dbReference>
<evidence type="ECO:0000256" key="1">
    <source>
        <dbReference type="SAM" id="Phobius"/>
    </source>
</evidence>
<dbReference type="EMBL" id="WBKB01000011">
    <property type="protein sequence ID" value="KAB1641006.1"/>
    <property type="molecule type" value="Genomic_DNA"/>
</dbReference>
<protein>
    <submittedName>
        <fullName evidence="4">Acyltransferase</fullName>
    </submittedName>
</protein>
<keyword evidence="1" id="KW-0812">Transmembrane</keyword>
<keyword evidence="1" id="KW-0472">Membrane</keyword>
<gene>
    <name evidence="4" type="ORF">F8O05_13945</name>
</gene>
<dbReference type="PANTHER" id="PTHR23028">
    <property type="entry name" value="ACETYLTRANSFERASE"/>
    <property type="match status" value="1"/>
</dbReference>
<feature type="transmembrane region" description="Helical" evidence="1">
    <location>
        <begin position="129"/>
        <end position="150"/>
    </location>
</feature>
<feature type="domain" description="Acyltransferase 3" evidence="2">
    <location>
        <begin position="66"/>
        <end position="406"/>
    </location>
</feature>
<sequence length="745" mass="82076">MTDELVLNIQTFRDGTNRSLFQSSVCIGDLAVVVTISDLVQRVSRKESARRIGLASGLPARDHRPELDGLRGLALLGVVLFHYFGNGRVSGGIDIFLAISGFLFTGMLLRESVQSGGTIDLWKYFARLVRRIIIPAVIVVLSILAVGLLIQPSTKFPQLFAESRASLLYVENFELINSQLAYGAAGPASSPFQHFWSLSVQGQFYLIWPLVTVVAVYLAKRLRTSAVLVMASLIGVIVIVSFLLAIRIGDYNQDAAYLMTVTRAWEIGFGGVLALFGATVRLPRAWRFFVGWIGLALVVSCGFFIDGAMLFPGPWALWPLVGFALVMVASNPSVESVAGPHSKWSSHGFLSAKPLAWIAQRAYAIYLWHWPLLVFYLEIRSKHELSVSEAVGLLIVALVLAMLMYRFVEKPLKVAQTFGPYSSGSDRKTVNRMLVVTAVLLLTASSVGLTALNRVSEAEKQIGWDFDNYPGALSLYNGEAVPKVDQYLPSTGALRHEKAAFYERNCYQPMGNEPGTDRIQVCEDPNRPENPSATIVLSGGSHAGHWYRAWEVLAEKYNWELLVVNKDACVFQAVSDTQNDMCQSWNANYMEWLLTADVDLVVTPGTRMLTGEPEVIWPGAQDRWEEITATGTHLLLMRGTPRPGGTQVDDCLAGGNTPVECGADSNQIAERNPMELVTLPDKAFYVDLTDYVCPAVLGEEEENCSAVVGNVVVWYDGSHLTNAYVETLTPILEEQLVTEAAWLFE</sequence>
<feature type="domain" description="SGNH" evidence="3">
    <location>
        <begin position="520"/>
        <end position="733"/>
    </location>
</feature>
<dbReference type="InterPro" id="IPR050879">
    <property type="entry name" value="Acyltransferase_3"/>
</dbReference>
<dbReference type="OrthoDB" id="3404679at2"/>
<feature type="transmembrane region" description="Helical" evidence="1">
    <location>
        <begin position="202"/>
        <end position="219"/>
    </location>
</feature>
<evidence type="ECO:0000313" key="5">
    <source>
        <dbReference type="Proteomes" id="UP000433493"/>
    </source>
</evidence>
<evidence type="ECO:0000259" key="3">
    <source>
        <dbReference type="Pfam" id="PF19040"/>
    </source>
</evidence>
<dbReference type="InterPro" id="IPR043968">
    <property type="entry name" value="SGNH"/>
</dbReference>
<feature type="transmembrane region" description="Helical" evidence="1">
    <location>
        <begin position="91"/>
        <end position="109"/>
    </location>
</feature>
<feature type="transmembrane region" description="Helical" evidence="1">
    <location>
        <begin position="288"/>
        <end position="309"/>
    </location>
</feature>
<feature type="transmembrane region" description="Helical" evidence="1">
    <location>
        <begin position="389"/>
        <end position="408"/>
    </location>
</feature>
<keyword evidence="5" id="KW-1185">Reference proteome</keyword>
<dbReference type="GO" id="GO:0016747">
    <property type="term" value="F:acyltransferase activity, transferring groups other than amino-acyl groups"/>
    <property type="evidence" value="ECO:0007669"/>
    <property type="project" value="InterPro"/>
</dbReference>
<feature type="transmembrane region" description="Helical" evidence="1">
    <location>
        <begin position="255"/>
        <end position="276"/>
    </location>
</feature>
<keyword evidence="4" id="KW-0012">Acyltransferase</keyword>
<keyword evidence="1" id="KW-1133">Transmembrane helix</keyword>
<name>A0A7J5B7S8_9MICO</name>
<dbReference type="Pfam" id="PF19040">
    <property type="entry name" value="SGNH"/>
    <property type="match status" value="1"/>
</dbReference>
<accession>A0A7J5B7S8</accession>
<dbReference type="PANTHER" id="PTHR23028:SF53">
    <property type="entry name" value="ACYL_TRANSF_3 DOMAIN-CONTAINING PROTEIN"/>
    <property type="match status" value="1"/>
</dbReference>
<organism evidence="4 5">
    <name type="scientific">Gulosibacter chungangensis</name>
    <dbReference type="NCBI Taxonomy" id="979746"/>
    <lineage>
        <taxon>Bacteria</taxon>
        <taxon>Bacillati</taxon>
        <taxon>Actinomycetota</taxon>
        <taxon>Actinomycetes</taxon>
        <taxon>Micrococcales</taxon>
        <taxon>Microbacteriaceae</taxon>
        <taxon>Gulosibacter</taxon>
    </lineage>
</organism>
<dbReference type="AlphaFoldDB" id="A0A7J5B7S8"/>
<feature type="transmembrane region" description="Helical" evidence="1">
    <location>
        <begin position="355"/>
        <end position="377"/>
    </location>
</feature>
<evidence type="ECO:0000259" key="2">
    <source>
        <dbReference type="Pfam" id="PF01757"/>
    </source>
</evidence>
<feature type="transmembrane region" description="Helical" evidence="1">
    <location>
        <begin position="226"/>
        <end position="249"/>
    </location>
</feature>
<dbReference type="InterPro" id="IPR002656">
    <property type="entry name" value="Acyl_transf_3_dom"/>
</dbReference>
<dbReference type="GO" id="GO:0016020">
    <property type="term" value="C:membrane"/>
    <property type="evidence" value="ECO:0007669"/>
    <property type="project" value="TreeGrafter"/>
</dbReference>
<proteinExistence type="predicted"/>
<evidence type="ECO:0000313" key="4">
    <source>
        <dbReference type="EMBL" id="KAB1641006.1"/>
    </source>
</evidence>
<dbReference type="GO" id="GO:0009103">
    <property type="term" value="P:lipopolysaccharide biosynthetic process"/>
    <property type="evidence" value="ECO:0007669"/>
    <property type="project" value="TreeGrafter"/>
</dbReference>
<comment type="caution">
    <text evidence="4">The sequence shown here is derived from an EMBL/GenBank/DDBJ whole genome shotgun (WGS) entry which is preliminary data.</text>
</comment>
<dbReference type="Proteomes" id="UP000433493">
    <property type="component" value="Unassembled WGS sequence"/>
</dbReference>